<accession>A0AAD4XSZ4</accession>
<evidence type="ECO:0000256" key="4">
    <source>
        <dbReference type="ARBA" id="ARBA00022741"/>
    </source>
</evidence>
<evidence type="ECO:0000256" key="6">
    <source>
        <dbReference type="ARBA" id="ARBA00022840"/>
    </source>
</evidence>
<feature type="domain" description="Protein kinase" evidence="8">
    <location>
        <begin position="15"/>
        <end position="274"/>
    </location>
</feature>
<name>A0AAD4XSZ4_9MAGN</name>
<organism evidence="9 10">
    <name type="scientific">Papaver atlanticum</name>
    <dbReference type="NCBI Taxonomy" id="357466"/>
    <lineage>
        <taxon>Eukaryota</taxon>
        <taxon>Viridiplantae</taxon>
        <taxon>Streptophyta</taxon>
        <taxon>Embryophyta</taxon>
        <taxon>Tracheophyta</taxon>
        <taxon>Spermatophyta</taxon>
        <taxon>Magnoliopsida</taxon>
        <taxon>Ranunculales</taxon>
        <taxon>Papaveraceae</taxon>
        <taxon>Papaveroideae</taxon>
        <taxon>Papaver</taxon>
    </lineage>
</organism>
<dbReference type="PROSITE" id="PS50011">
    <property type="entry name" value="PROTEIN_KINASE_DOM"/>
    <property type="match status" value="1"/>
</dbReference>
<evidence type="ECO:0000256" key="1">
    <source>
        <dbReference type="ARBA" id="ARBA00006234"/>
    </source>
</evidence>
<keyword evidence="2" id="KW-0723">Serine/threonine-protein kinase</keyword>
<dbReference type="FunFam" id="1.10.510.10:FF:000571">
    <property type="entry name" value="Maternal embryonic leucine zipper kinase"/>
    <property type="match status" value="1"/>
</dbReference>
<evidence type="ECO:0000259" key="8">
    <source>
        <dbReference type="PROSITE" id="PS50011"/>
    </source>
</evidence>
<keyword evidence="3" id="KW-0808">Transferase</keyword>
<reference evidence="9" key="1">
    <citation type="submission" date="2022-04" db="EMBL/GenBank/DDBJ databases">
        <title>A functionally conserved STORR gene fusion in Papaver species that diverged 16.8 million years ago.</title>
        <authorList>
            <person name="Catania T."/>
        </authorList>
    </citation>
    <scope>NUCLEOTIDE SEQUENCE</scope>
    <source>
        <strain evidence="9">S-188037</strain>
    </source>
</reference>
<sequence length="275" mass="31149">MNVAASAGAKSRYEFHKELAKCGKDAGAVYLCEEKVTHEYVACKSLDKKSHAYDADSINHEINIMKKLTHPNAVGLKQVFENDRHVDIVMEYCPGLDLFDRLMDIERFTESNAKILFKQLSGVVKSCHDNGIVHRDIKLENIFLTKEDNQCLDIKLGDFGFATYIKPGEKLNEFRGTLPYMAPEMLGRNHRSYDQAVDLWSAGVVLFELLTGTRAFDGETKSHIINKIKDVNLSFDPSLWNNISESAKDMVTGMLCKDPTERLTATEVLNHPWMK</sequence>
<evidence type="ECO:0000256" key="7">
    <source>
        <dbReference type="ARBA" id="ARBA00058225"/>
    </source>
</evidence>
<dbReference type="PROSITE" id="PS00108">
    <property type="entry name" value="PROTEIN_KINASE_ST"/>
    <property type="match status" value="1"/>
</dbReference>
<evidence type="ECO:0000256" key="5">
    <source>
        <dbReference type="ARBA" id="ARBA00022777"/>
    </source>
</evidence>
<dbReference type="Gene3D" id="1.10.510.10">
    <property type="entry name" value="Transferase(Phosphotransferase) domain 1"/>
    <property type="match status" value="1"/>
</dbReference>
<dbReference type="Pfam" id="PF00069">
    <property type="entry name" value="Pkinase"/>
    <property type="match status" value="1"/>
</dbReference>
<comment type="caution">
    <text evidence="9">The sequence shown here is derived from an EMBL/GenBank/DDBJ whole genome shotgun (WGS) entry which is preliminary data.</text>
</comment>
<dbReference type="EMBL" id="JAJJMB010004025">
    <property type="protein sequence ID" value="KAI3944626.1"/>
    <property type="molecule type" value="Genomic_DNA"/>
</dbReference>
<evidence type="ECO:0000313" key="10">
    <source>
        <dbReference type="Proteomes" id="UP001202328"/>
    </source>
</evidence>
<protein>
    <recommendedName>
        <fullName evidence="8">Protein kinase domain-containing protein</fullName>
    </recommendedName>
</protein>
<keyword evidence="5" id="KW-0418">Kinase</keyword>
<dbReference type="GO" id="GO:0005524">
    <property type="term" value="F:ATP binding"/>
    <property type="evidence" value="ECO:0007669"/>
    <property type="project" value="UniProtKB-KW"/>
</dbReference>
<dbReference type="InterPro" id="IPR008271">
    <property type="entry name" value="Ser/Thr_kinase_AS"/>
</dbReference>
<keyword evidence="10" id="KW-1185">Reference proteome</keyword>
<evidence type="ECO:0000256" key="2">
    <source>
        <dbReference type="ARBA" id="ARBA00022527"/>
    </source>
</evidence>
<dbReference type="PANTHER" id="PTHR24349">
    <property type="entry name" value="SERINE/THREONINE-PROTEIN KINASE"/>
    <property type="match status" value="1"/>
</dbReference>
<dbReference type="GO" id="GO:0004674">
    <property type="term" value="F:protein serine/threonine kinase activity"/>
    <property type="evidence" value="ECO:0007669"/>
    <property type="project" value="UniProtKB-KW"/>
</dbReference>
<dbReference type="AlphaFoldDB" id="A0AAD4XSZ4"/>
<proteinExistence type="inferred from homology"/>
<dbReference type="SMART" id="SM00220">
    <property type="entry name" value="S_TKc"/>
    <property type="match status" value="1"/>
</dbReference>
<keyword evidence="4" id="KW-0547">Nucleotide-binding</keyword>
<keyword evidence="6" id="KW-0067">ATP-binding</keyword>
<comment type="similarity">
    <text evidence="1">Belongs to the protein kinase superfamily. CAMK Ser/Thr protein kinase family. SNF1 subfamily.</text>
</comment>
<dbReference type="InterPro" id="IPR011009">
    <property type="entry name" value="Kinase-like_dom_sf"/>
</dbReference>
<dbReference type="Proteomes" id="UP001202328">
    <property type="component" value="Unassembled WGS sequence"/>
</dbReference>
<dbReference type="InterPro" id="IPR050205">
    <property type="entry name" value="CDPK_Ser/Thr_kinases"/>
</dbReference>
<dbReference type="InterPro" id="IPR000719">
    <property type="entry name" value="Prot_kinase_dom"/>
</dbReference>
<dbReference type="CDD" id="cd05117">
    <property type="entry name" value="STKc_CAMK"/>
    <property type="match status" value="1"/>
</dbReference>
<gene>
    <name evidence="9" type="ORF">MKW98_021084</name>
</gene>
<evidence type="ECO:0000313" key="9">
    <source>
        <dbReference type="EMBL" id="KAI3944626.1"/>
    </source>
</evidence>
<evidence type="ECO:0000256" key="3">
    <source>
        <dbReference type="ARBA" id="ARBA00022679"/>
    </source>
</evidence>
<comment type="function">
    <text evidence="7">CIPK serine-threonine protein kinases interact with CBL proteins. Binding of a CBL protein to the regulatory NAF domain of CIPK protein lead to the activation of the kinase in a calcium-dependent manner.</text>
</comment>
<dbReference type="SUPFAM" id="SSF56112">
    <property type="entry name" value="Protein kinase-like (PK-like)"/>
    <property type="match status" value="1"/>
</dbReference>